<dbReference type="AlphaFoldDB" id="A0AAN9Q481"/>
<comment type="caution">
    <text evidence="1">The sequence shown here is derived from an EMBL/GenBank/DDBJ whole genome shotgun (WGS) entry which is preliminary data.</text>
</comment>
<evidence type="ECO:0000313" key="2">
    <source>
        <dbReference type="Proteomes" id="UP001367508"/>
    </source>
</evidence>
<accession>A0AAN9Q481</accession>
<gene>
    <name evidence="1" type="ORF">VNO77_27510</name>
</gene>
<organism evidence="1 2">
    <name type="scientific">Canavalia gladiata</name>
    <name type="common">Sword bean</name>
    <name type="synonym">Dolichos gladiatus</name>
    <dbReference type="NCBI Taxonomy" id="3824"/>
    <lineage>
        <taxon>Eukaryota</taxon>
        <taxon>Viridiplantae</taxon>
        <taxon>Streptophyta</taxon>
        <taxon>Embryophyta</taxon>
        <taxon>Tracheophyta</taxon>
        <taxon>Spermatophyta</taxon>
        <taxon>Magnoliopsida</taxon>
        <taxon>eudicotyledons</taxon>
        <taxon>Gunneridae</taxon>
        <taxon>Pentapetalae</taxon>
        <taxon>rosids</taxon>
        <taxon>fabids</taxon>
        <taxon>Fabales</taxon>
        <taxon>Fabaceae</taxon>
        <taxon>Papilionoideae</taxon>
        <taxon>50 kb inversion clade</taxon>
        <taxon>NPAAA clade</taxon>
        <taxon>indigoferoid/millettioid clade</taxon>
        <taxon>Phaseoleae</taxon>
        <taxon>Canavalia</taxon>
    </lineage>
</organism>
<proteinExistence type="predicted"/>
<evidence type="ECO:0000313" key="1">
    <source>
        <dbReference type="EMBL" id="KAK7324005.1"/>
    </source>
</evidence>
<protein>
    <submittedName>
        <fullName evidence="1">Uncharacterized protein</fullName>
    </submittedName>
</protein>
<dbReference type="Proteomes" id="UP001367508">
    <property type="component" value="Unassembled WGS sequence"/>
</dbReference>
<name>A0AAN9Q481_CANGL</name>
<sequence>MLECRQLFLGVPYVRPHGVWKPCTRLDRSSQALIDMGRDDWVPRIELQGSLYRMRGTRAVDGYTAGLIE</sequence>
<reference evidence="1 2" key="1">
    <citation type="submission" date="2024-01" db="EMBL/GenBank/DDBJ databases">
        <title>The genomes of 5 underutilized Papilionoideae crops provide insights into root nodulation and disease resistanc.</title>
        <authorList>
            <person name="Jiang F."/>
        </authorList>
    </citation>
    <scope>NUCLEOTIDE SEQUENCE [LARGE SCALE GENOMIC DNA]</scope>
    <source>
        <strain evidence="1">LVBAO_FW01</strain>
        <tissue evidence="1">Leaves</tissue>
    </source>
</reference>
<dbReference type="EMBL" id="JAYMYQ010000006">
    <property type="protein sequence ID" value="KAK7324005.1"/>
    <property type="molecule type" value="Genomic_DNA"/>
</dbReference>
<keyword evidence="2" id="KW-1185">Reference proteome</keyword>